<evidence type="ECO:0000256" key="4">
    <source>
        <dbReference type="ARBA" id="ARBA00022984"/>
    </source>
</evidence>
<comment type="caution">
    <text evidence="13">Lacks conserved residue(s) required for the propagation of feature annotation.</text>
</comment>
<organism evidence="18 19">
    <name type="scientific">Aquifex aeolicus</name>
    <dbReference type="NCBI Taxonomy" id="63363"/>
    <lineage>
        <taxon>Bacteria</taxon>
        <taxon>Pseudomonadati</taxon>
        <taxon>Aquificota</taxon>
        <taxon>Aquificia</taxon>
        <taxon>Aquificales</taxon>
        <taxon>Aquificaceae</taxon>
        <taxon>Aquifex</taxon>
    </lineage>
</organism>
<dbReference type="PANTHER" id="PTHR23135">
    <property type="entry name" value="MUR LIGASE FAMILY MEMBER"/>
    <property type="match status" value="1"/>
</dbReference>
<dbReference type="HAMAP" id="MF_00208">
    <property type="entry name" value="MurE"/>
    <property type="match status" value="1"/>
</dbReference>
<dbReference type="Pfam" id="PF08245">
    <property type="entry name" value="Mur_ligase_M"/>
    <property type="match status" value="1"/>
</dbReference>
<evidence type="ECO:0000313" key="18">
    <source>
        <dbReference type="EMBL" id="HIP98525.1"/>
    </source>
</evidence>
<dbReference type="InterPro" id="IPR004101">
    <property type="entry name" value="Mur_ligase_C"/>
</dbReference>
<feature type="binding site" evidence="13">
    <location>
        <position position="172"/>
    </location>
    <ligand>
        <name>UDP-N-acetyl-alpha-D-muramoyl-L-alanyl-D-glutamate</name>
        <dbReference type="ChEBI" id="CHEBI:83900"/>
    </ligand>
</feature>
<feature type="modified residue" description="N6-carboxylysine" evidence="13">
    <location>
        <position position="212"/>
    </location>
</feature>
<evidence type="ECO:0000256" key="9">
    <source>
        <dbReference type="ARBA" id="ARBA00072883"/>
    </source>
</evidence>
<gene>
    <name evidence="13" type="primary">murE</name>
    <name evidence="18" type="ORF">EYH37_04085</name>
</gene>
<evidence type="ECO:0000259" key="16">
    <source>
        <dbReference type="Pfam" id="PF02875"/>
    </source>
</evidence>
<dbReference type="GO" id="GO:0005524">
    <property type="term" value="F:ATP binding"/>
    <property type="evidence" value="ECO:0007669"/>
    <property type="project" value="UniProtKB-UniRule"/>
</dbReference>
<comment type="similarity">
    <text evidence="1 13">Belongs to the MurCDEF family. MurE subfamily.</text>
</comment>
<feature type="binding site" evidence="13">
    <location>
        <position position="18"/>
    </location>
    <ligand>
        <name>UDP-N-acetyl-alpha-D-muramoyl-L-alanyl-D-glutamate</name>
        <dbReference type="ChEBI" id="CHEBI:83900"/>
    </ligand>
</feature>
<protein>
    <recommendedName>
        <fullName evidence="9 13">UDP-N-acetylmuramoyl-L-alanyl-D-glutamate--2,6-diaminopimelate ligase</fullName>
        <ecNumber evidence="8 13">6.3.2.13</ecNumber>
    </recommendedName>
    <alternativeName>
        <fullName evidence="10 13">Meso-A2pm-adding enzyme</fullName>
    </alternativeName>
    <alternativeName>
        <fullName evidence="11 13">Meso-diaminopimelate-adding enzyme</fullName>
    </alternativeName>
    <alternativeName>
        <fullName evidence="12 13">UDP-MurNAc-L-Ala-D-Glu:meso-diaminopimelate ligase</fullName>
    </alternativeName>
    <alternativeName>
        <fullName evidence="13">UDP-MurNAc-tripeptide synthetase</fullName>
    </alternativeName>
    <alternativeName>
        <fullName evidence="13">UDP-N-acetylmuramyl-tripeptide synthetase</fullName>
    </alternativeName>
</protein>
<feature type="short sequence motif" description="Meso-diaminopimelate recognition motif" evidence="13">
    <location>
        <begin position="393"/>
        <end position="396"/>
    </location>
</feature>
<accession>A0A9D0YQW8</accession>
<dbReference type="GO" id="GO:0008360">
    <property type="term" value="P:regulation of cell shape"/>
    <property type="evidence" value="ECO:0007669"/>
    <property type="project" value="UniProtKB-KW"/>
</dbReference>
<dbReference type="GO" id="GO:0071555">
    <property type="term" value="P:cell wall organization"/>
    <property type="evidence" value="ECO:0007669"/>
    <property type="project" value="UniProtKB-KW"/>
</dbReference>
<dbReference type="EC" id="6.3.2.13" evidence="8 13"/>
<keyword evidence="4 13" id="KW-0573">Peptidoglycan synthesis</keyword>
<keyword evidence="13" id="KW-0067">ATP-binding</keyword>
<dbReference type="SUPFAM" id="SSF63418">
    <property type="entry name" value="MurE/MurF N-terminal domain"/>
    <property type="match status" value="1"/>
</dbReference>
<dbReference type="EMBL" id="DQVE01000043">
    <property type="protein sequence ID" value="HIP98525.1"/>
    <property type="molecule type" value="Genomic_DNA"/>
</dbReference>
<keyword evidence="2 13" id="KW-0132">Cell division</keyword>
<dbReference type="NCBIfam" id="NF001126">
    <property type="entry name" value="PRK00139.1-4"/>
    <property type="match status" value="1"/>
</dbReference>
<feature type="binding site" evidence="13">
    <location>
        <begin position="145"/>
        <end position="146"/>
    </location>
    <ligand>
        <name>UDP-N-acetyl-alpha-D-muramoyl-L-alanyl-D-glutamate</name>
        <dbReference type="ChEBI" id="CHEBI:83900"/>
    </ligand>
</feature>
<dbReference type="SUPFAM" id="SSF53623">
    <property type="entry name" value="MurD-like peptide ligases, catalytic domain"/>
    <property type="match status" value="1"/>
</dbReference>
<feature type="binding site" evidence="13">
    <location>
        <position position="180"/>
    </location>
    <ligand>
        <name>UDP-N-acetyl-alpha-D-muramoyl-L-alanyl-D-glutamate</name>
        <dbReference type="ChEBI" id="CHEBI:83900"/>
    </ligand>
</feature>
<feature type="binding site" evidence="13">
    <location>
        <position position="448"/>
    </location>
    <ligand>
        <name>meso-2,6-diaminopimelate</name>
        <dbReference type="ChEBI" id="CHEBI:57791"/>
    </ligand>
</feature>
<evidence type="ECO:0000259" key="17">
    <source>
        <dbReference type="Pfam" id="PF08245"/>
    </source>
</evidence>
<evidence type="ECO:0000256" key="2">
    <source>
        <dbReference type="ARBA" id="ARBA00022618"/>
    </source>
</evidence>
<comment type="catalytic activity">
    <reaction evidence="7 13">
        <text>UDP-N-acetyl-alpha-D-muramoyl-L-alanyl-D-glutamate + meso-2,6-diaminopimelate + ATP = UDP-N-acetyl-alpha-D-muramoyl-L-alanyl-gamma-D-glutamyl-meso-2,6-diaminopimelate + ADP + phosphate + H(+)</text>
        <dbReference type="Rhea" id="RHEA:23676"/>
        <dbReference type="ChEBI" id="CHEBI:15378"/>
        <dbReference type="ChEBI" id="CHEBI:30616"/>
        <dbReference type="ChEBI" id="CHEBI:43474"/>
        <dbReference type="ChEBI" id="CHEBI:57791"/>
        <dbReference type="ChEBI" id="CHEBI:83900"/>
        <dbReference type="ChEBI" id="CHEBI:83905"/>
        <dbReference type="ChEBI" id="CHEBI:456216"/>
        <dbReference type="EC" id="6.3.2.13"/>
    </reaction>
</comment>
<feature type="domain" description="Mur ligase central" evidence="17">
    <location>
        <begin position="101"/>
        <end position="296"/>
    </location>
</feature>
<dbReference type="Proteomes" id="UP000606463">
    <property type="component" value="Unassembled WGS sequence"/>
</dbReference>
<comment type="caution">
    <text evidence="18">The sequence shown here is derived from an EMBL/GenBank/DDBJ whole genome shotgun (WGS) entry which is preliminary data.</text>
</comment>
<keyword evidence="13" id="KW-0963">Cytoplasm</keyword>
<dbReference type="AlphaFoldDB" id="A0A9D0YQW8"/>
<comment type="PTM">
    <text evidence="13">Carboxylation is probably crucial for Mg(2+) binding and, consequently, for the gamma-phosphate positioning of ATP.</text>
</comment>
<comment type="function">
    <text evidence="13">Catalyzes the addition of meso-diaminopimelic acid to the nucleotide precursor UDP-N-acetylmuramoyl-L-alanyl-D-glutamate (UMAG) in the biosynthesis of bacterial cell-wall peptidoglycan.</text>
</comment>
<dbReference type="GO" id="GO:0008765">
    <property type="term" value="F:UDP-N-acetylmuramoylalanyl-D-glutamate-2,6-diaminopimelate ligase activity"/>
    <property type="evidence" value="ECO:0007669"/>
    <property type="project" value="UniProtKB-UniRule"/>
</dbReference>
<evidence type="ECO:0000256" key="13">
    <source>
        <dbReference type="HAMAP-Rule" id="MF_00208"/>
    </source>
</evidence>
<feature type="binding site" evidence="13">
    <location>
        <position position="144"/>
    </location>
    <ligand>
        <name>UDP-N-acetyl-alpha-D-muramoyl-L-alanyl-D-glutamate</name>
        <dbReference type="ChEBI" id="CHEBI:83900"/>
    </ligand>
</feature>
<comment type="pathway">
    <text evidence="13 14">Cell wall biogenesis; peptidoglycan biosynthesis.</text>
</comment>
<evidence type="ECO:0000256" key="10">
    <source>
        <dbReference type="ARBA" id="ARBA00075482"/>
    </source>
</evidence>
<feature type="binding site" evidence="13">
    <location>
        <begin position="393"/>
        <end position="396"/>
    </location>
    <ligand>
        <name>meso-2,6-diaminopimelate</name>
        <dbReference type="ChEBI" id="CHEBI:57791"/>
    </ligand>
</feature>
<feature type="domain" description="Mur ligase N-terminal catalytic" evidence="15">
    <location>
        <begin position="17"/>
        <end position="88"/>
    </location>
</feature>
<reference evidence="18" key="1">
    <citation type="journal article" date="2020" name="ISME J.">
        <title>Gammaproteobacteria mediating utilization of methyl-, sulfur- and petroleum organic compounds in deep ocean hydrothermal plumes.</title>
        <authorList>
            <person name="Zhou Z."/>
            <person name="Liu Y."/>
            <person name="Pan J."/>
            <person name="Cron B.R."/>
            <person name="Toner B.M."/>
            <person name="Anantharaman K."/>
            <person name="Breier J.A."/>
            <person name="Dick G.J."/>
            <person name="Li M."/>
        </authorList>
    </citation>
    <scope>NUCLEOTIDE SEQUENCE</scope>
    <source>
        <strain evidence="18">SZUA-1501</strain>
    </source>
</reference>
<evidence type="ECO:0000256" key="1">
    <source>
        <dbReference type="ARBA" id="ARBA00005898"/>
    </source>
</evidence>
<evidence type="ECO:0000256" key="3">
    <source>
        <dbReference type="ARBA" id="ARBA00022960"/>
    </source>
</evidence>
<feature type="binding site" evidence="13">
    <location>
        <position position="178"/>
    </location>
    <ligand>
        <name>UDP-N-acetyl-alpha-D-muramoyl-L-alanyl-D-glutamate</name>
        <dbReference type="ChEBI" id="CHEBI:83900"/>
    </ligand>
</feature>
<evidence type="ECO:0000256" key="11">
    <source>
        <dbReference type="ARBA" id="ARBA00076158"/>
    </source>
</evidence>
<evidence type="ECO:0000256" key="8">
    <source>
        <dbReference type="ARBA" id="ARBA00066633"/>
    </source>
</evidence>
<keyword evidence="6 13" id="KW-0961">Cell wall biogenesis/degradation</keyword>
<dbReference type="InterPro" id="IPR005761">
    <property type="entry name" value="UDP-N-AcMur-Glu-dNH2Pim_ligase"/>
</dbReference>
<dbReference type="InterPro" id="IPR035911">
    <property type="entry name" value="MurE/MurF_N"/>
</dbReference>
<evidence type="ECO:0000313" key="19">
    <source>
        <dbReference type="Proteomes" id="UP000606463"/>
    </source>
</evidence>
<dbReference type="InterPro" id="IPR036565">
    <property type="entry name" value="Mur-like_cat_sf"/>
</dbReference>
<dbReference type="InterPro" id="IPR000713">
    <property type="entry name" value="Mur_ligase_N"/>
</dbReference>
<dbReference type="Gene3D" id="3.40.1390.10">
    <property type="entry name" value="MurE/MurF, N-terminal domain"/>
    <property type="match status" value="1"/>
</dbReference>
<dbReference type="Gene3D" id="3.40.1190.10">
    <property type="entry name" value="Mur-like, catalytic domain"/>
    <property type="match status" value="1"/>
</dbReference>
<dbReference type="GO" id="GO:0005737">
    <property type="term" value="C:cytoplasm"/>
    <property type="evidence" value="ECO:0007669"/>
    <property type="project" value="UniProtKB-SubCell"/>
</dbReference>
<dbReference type="InterPro" id="IPR036615">
    <property type="entry name" value="Mur_ligase_C_dom_sf"/>
</dbReference>
<comment type="cofactor">
    <cofactor evidence="13">
        <name>Mg(2+)</name>
        <dbReference type="ChEBI" id="CHEBI:18420"/>
    </cofactor>
</comment>
<feature type="binding site" evidence="13">
    <location>
        <position position="369"/>
    </location>
    <ligand>
        <name>meso-2,6-diaminopimelate</name>
        <dbReference type="ChEBI" id="CHEBI:57791"/>
    </ligand>
</feature>
<feature type="binding site" evidence="13">
    <location>
        <position position="444"/>
    </location>
    <ligand>
        <name>meso-2,6-diaminopimelate</name>
        <dbReference type="ChEBI" id="CHEBI:57791"/>
    </ligand>
</feature>
<keyword evidence="5 13" id="KW-0131">Cell cycle</keyword>
<dbReference type="Pfam" id="PF02875">
    <property type="entry name" value="Mur_ligase_C"/>
    <property type="match status" value="1"/>
</dbReference>
<dbReference type="PANTHER" id="PTHR23135:SF4">
    <property type="entry name" value="UDP-N-ACETYLMURAMOYL-L-ALANYL-D-GLUTAMATE--2,6-DIAMINOPIMELATE LIGASE MURE HOMOLOG, CHLOROPLASTIC"/>
    <property type="match status" value="1"/>
</dbReference>
<dbReference type="GO" id="GO:0009252">
    <property type="term" value="P:peptidoglycan biosynthetic process"/>
    <property type="evidence" value="ECO:0007669"/>
    <property type="project" value="UniProtKB-UniRule"/>
</dbReference>
<keyword evidence="13" id="KW-0460">Magnesium</keyword>
<sequence length="476" mass="53588">MKKLFQLVKLARDITDNSSEVCQGSIFFAIRGTKFDGHSFVGEVLKKKPLAVVVEKGYTPPPEVNKLGVKLLKVKDTRRAFAQACREFFNKPDEKLKIFGITGTNGKTSSAFLLAGLLNGLNIPTGVIGTVAYRFGQKFYGKGQTTPHPKVWYKTLSKMVEEGAKAVACEISSHALWQRRIYGTCFEGVIFTNISQDHLDYHLTMENYFLAKRLLFSEYMYKAGVVNGDDLYGRRLIEEFSLQSFGTKPENDYRILRRRVTLKGLGFELSTPKGKVYSFSSNLRGEFQVFNLAGVVSLLLALGFPSKDIQRVCKNLPQIPGRFEIVAEKPFTVIVDYAHTPDAMEKLLKAVVNLKPRRVITVFGAGGNRDKVKRPLMGAIAERFSDLVILTSDNPRYEEPLEIIGDILRGIRDRFKVEVKPDRREAIEQALKMAKEGDVVVIAGKGHEDYQEIKGVKYPFDDRKVVLEILDNLQKG</sequence>
<name>A0A9D0YQW8_AQUAO</name>
<evidence type="ECO:0000256" key="14">
    <source>
        <dbReference type="RuleBase" id="RU004135"/>
    </source>
</evidence>
<evidence type="ECO:0000256" key="12">
    <source>
        <dbReference type="ARBA" id="ARBA00081560"/>
    </source>
</evidence>
<dbReference type="Pfam" id="PF01225">
    <property type="entry name" value="Mur_ligase"/>
    <property type="match status" value="1"/>
</dbReference>
<feature type="binding site" evidence="13">
    <location>
        <begin position="103"/>
        <end position="109"/>
    </location>
    <ligand>
        <name>ATP</name>
        <dbReference type="ChEBI" id="CHEBI:30616"/>
    </ligand>
</feature>
<keyword evidence="13 18" id="KW-0436">Ligase</keyword>
<feature type="domain" description="Mur ligase C-terminal" evidence="16">
    <location>
        <begin position="321"/>
        <end position="446"/>
    </location>
</feature>
<keyword evidence="13" id="KW-0547">Nucleotide-binding</keyword>
<evidence type="ECO:0000256" key="5">
    <source>
        <dbReference type="ARBA" id="ARBA00023306"/>
    </source>
</evidence>
<dbReference type="GO" id="GO:0000287">
    <property type="term" value="F:magnesium ion binding"/>
    <property type="evidence" value="ECO:0007669"/>
    <property type="project" value="UniProtKB-UniRule"/>
</dbReference>
<evidence type="ECO:0000256" key="6">
    <source>
        <dbReference type="ARBA" id="ARBA00023316"/>
    </source>
</evidence>
<dbReference type="GO" id="GO:0051301">
    <property type="term" value="P:cell division"/>
    <property type="evidence" value="ECO:0007669"/>
    <property type="project" value="UniProtKB-KW"/>
</dbReference>
<dbReference type="Gene3D" id="3.90.190.20">
    <property type="entry name" value="Mur ligase, C-terminal domain"/>
    <property type="match status" value="1"/>
</dbReference>
<dbReference type="FunFam" id="3.90.190.20:FF:000006">
    <property type="entry name" value="UDP-N-acetylmuramoyl-L-alanyl-D-glutamate--2,6-diaminopimelate ligase"/>
    <property type="match status" value="1"/>
</dbReference>
<keyword evidence="3 13" id="KW-0133">Cell shape</keyword>
<comment type="subcellular location">
    <subcellularLocation>
        <location evidence="13 14">Cytoplasm</location>
    </subcellularLocation>
</comment>
<dbReference type="SUPFAM" id="SSF53244">
    <property type="entry name" value="MurD-like peptide ligases, peptide-binding domain"/>
    <property type="match status" value="1"/>
</dbReference>
<evidence type="ECO:0000256" key="7">
    <source>
        <dbReference type="ARBA" id="ARBA00050251"/>
    </source>
</evidence>
<evidence type="ECO:0000259" key="15">
    <source>
        <dbReference type="Pfam" id="PF01225"/>
    </source>
</evidence>
<proteinExistence type="inferred from homology"/>
<dbReference type="InterPro" id="IPR013221">
    <property type="entry name" value="Mur_ligase_cen"/>
</dbReference>
<dbReference type="NCBIfam" id="TIGR01085">
    <property type="entry name" value="murE"/>
    <property type="match status" value="1"/>
</dbReference>